<feature type="domain" description="RUN" evidence="2">
    <location>
        <begin position="26"/>
        <end position="173"/>
    </location>
</feature>
<dbReference type="CDD" id="cd13168">
    <property type="entry name" value="PTB_LOC417372"/>
    <property type="match status" value="1"/>
</dbReference>
<gene>
    <name evidence="4" type="primary">LOC106807235</name>
</gene>
<dbReference type="PANTHER" id="PTHR46753:SF3">
    <property type="entry name" value="PDZ DOMAIN-CONTAINING PROTEIN"/>
    <property type="match status" value="1"/>
</dbReference>
<dbReference type="InterPro" id="IPR006020">
    <property type="entry name" value="PTB/PI_dom"/>
</dbReference>
<name>A0ABM1DYI7_PRICU</name>
<dbReference type="PROSITE" id="PS01179">
    <property type="entry name" value="PID"/>
    <property type="match status" value="1"/>
</dbReference>
<keyword evidence="3" id="KW-1185">Reference proteome</keyword>
<dbReference type="PROSITE" id="PS50826">
    <property type="entry name" value="RUN"/>
    <property type="match status" value="1"/>
</dbReference>
<sequence length="385" mass="43664">MSVSDPLLKRFKGLVLLLRNEKEPIRDHNSFLQQFSETLEEIFRRGLKHFVFLAEPGAIFGFNKRDYWNWIESLPDVLNVQTINPALTLAVSTVKNCKKVKTNQGRGRLFIRFALARKSLHLPVKYIHTNTTLLEYWYDPNSSIIGNEILSEIFLSLLEETKQIIFNLNIKNSSFLDETWTIPVYKQFEFVPCRDLGIHLSYIKGRAVVAAVDIGSVAAEDNKIETGDVLDELYGVSLNGVRKGQLQTITADFSRFRANYLVKYVGRVDVGEYGGVAVIENGIQEVLRNASDIEKQEVYFELGETDVTVTLKNSCKVLLKHSYTEISSCGRRVDSVDFFAYIAGETSCSLAKKFVCYVFEAACDEESKTILCAIAQGFGRTHWFV</sequence>
<dbReference type="InterPro" id="IPR011993">
    <property type="entry name" value="PH-like_dom_sf"/>
</dbReference>
<dbReference type="Pfam" id="PF02759">
    <property type="entry name" value="RUN"/>
    <property type="match status" value="1"/>
</dbReference>
<dbReference type="PANTHER" id="PTHR46753">
    <property type="entry name" value="FYVE AND COILED-COIL DOMAIN-CONTAINING PROTEIN 1"/>
    <property type="match status" value="1"/>
</dbReference>
<dbReference type="SUPFAM" id="SSF50156">
    <property type="entry name" value="PDZ domain-like"/>
    <property type="match status" value="1"/>
</dbReference>
<dbReference type="Gene3D" id="1.20.58.900">
    <property type="match status" value="1"/>
</dbReference>
<dbReference type="InterPro" id="IPR036034">
    <property type="entry name" value="PDZ_sf"/>
</dbReference>
<evidence type="ECO:0000313" key="4">
    <source>
        <dbReference type="RefSeq" id="XP_014665008.1"/>
    </source>
</evidence>
<dbReference type="SUPFAM" id="SSF50729">
    <property type="entry name" value="PH domain-like"/>
    <property type="match status" value="1"/>
</dbReference>
<dbReference type="CDD" id="cd17682">
    <property type="entry name" value="RUN_RUFY4_like"/>
    <property type="match status" value="1"/>
</dbReference>
<dbReference type="InterPro" id="IPR037213">
    <property type="entry name" value="Run_dom_sf"/>
</dbReference>
<dbReference type="RefSeq" id="XP_014665008.1">
    <property type="nucleotide sequence ID" value="XM_014809522.1"/>
</dbReference>
<dbReference type="Gene3D" id="2.30.29.30">
    <property type="entry name" value="Pleckstrin-homology domain (PH domain)/Phosphotyrosine-binding domain (PTB)"/>
    <property type="match status" value="1"/>
</dbReference>
<dbReference type="InterPro" id="IPR004012">
    <property type="entry name" value="Run_dom"/>
</dbReference>
<protein>
    <submittedName>
        <fullName evidence="4">Uncharacterized protein LOC106807235</fullName>
    </submittedName>
</protein>
<dbReference type="GeneID" id="106807235"/>
<accession>A0ABM1DYI7</accession>
<dbReference type="SUPFAM" id="SSF140741">
    <property type="entry name" value="RUN domain-like"/>
    <property type="match status" value="1"/>
</dbReference>
<evidence type="ECO:0000313" key="3">
    <source>
        <dbReference type="Proteomes" id="UP000695022"/>
    </source>
</evidence>
<dbReference type="Proteomes" id="UP000695022">
    <property type="component" value="Unplaced"/>
</dbReference>
<reference evidence="4" key="1">
    <citation type="submission" date="2025-08" db="UniProtKB">
        <authorList>
            <consortium name="RefSeq"/>
        </authorList>
    </citation>
    <scope>IDENTIFICATION</scope>
</reference>
<organism evidence="3 4">
    <name type="scientific">Priapulus caudatus</name>
    <name type="common">Priapulid worm</name>
    <dbReference type="NCBI Taxonomy" id="37621"/>
    <lineage>
        <taxon>Eukaryota</taxon>
        <taxon>Metazoa</taxon>
        <taxon>Ecdysozoa</taxon>
        <taxon>Scalidophora</taxon>
        <taxon>Priapulida</taxon>
        <taxon>Priapulimorpha</taxon>
        <taxon>Priapulimorphida</taxon>
        <taxon>Priapulidae</taxon>
        <taxon>Priapulus</taxon>
    </lineage>
</organism>
<evidence type="ECO:0000259" key="2">
    <source>
        <dbReference type="PROSITE" id="PS50826"/>
    </source>
</evidence>
<dbReference type="SMART" id="SM00462">
    <property type="entry name" value="PTB"/>
    <property type="match status" value="1"/>
</dbReference>
<evidence type="ECO:0000259" key="1">
    <source>
        <dbReference type="PROSITE" id="PS01179"/>
    </source>
</evidence>
<feature type="domain" description="PID" evidence="1">
    <location>
        <begin position="260"/>
        <end position="378"/>
    </location>
</feature>
<dbReference type="Pfam" id="PF00640">
    <property type="entry name" value="PID"/>
    <property type="match status" value="1"/>
</dbReference>
<proteinExistence type="predicted"/>